<sequence>MVGFFLPTHYKIEKSIQIEATASALNYWLFDLNNWPTWQVFQMLSPDLNFVFGEKTKGVGAFLAWQGPYQTGELTFSKVDERNIQFNVLFNDEHLAFGNLNIEPIMLKSDVTKQLVNWSLEGEINTPIFAGYLALFHNIVLSSALETGLKNLQAQAEINAPQSTSNLNELTL</sequence>
<dbReference type="EMBL" id="AAOH01000003">
    <property type="protein sequence ID" value="EAR29033.1"/>
    <property type="molecule type" value="Genomic_DNA"/>
</dbReference>
<proteinExistence type="predicted"/>
<organism evidence="1 2">
    <name type="scientific">Pseudoalteromonas tunicata D2</name>
    <dbReference type="NCBI Taxonomy" id="87626"/>
    <lineage>
        <taxon>Bacteria</taxon>
        <taxon>Pseudomonadati</taxon>
        <taxon>Pseudomonadota</taxon>
        <taxon>Gammaproteobacteria</taxon>
        <taxon>Alteromonadales</taxon>
        <taxon>Pseudoalteromonadaceae</taxon>
        <taxon>Pseudoalteromonas</taxon>
    </lineage>
</organism>
<gene>
    <name evidence="1" type="ORF">PTD2_08314</name>
</gene>
<comment type="caution">
    <text evidence="1">The sequence shown here is derived from an EMBL/GenBank/DDBJ whole genome shotgun (WGS) entry which is preliminary data.</text>
</comment>
<accession>A4C8W8</accession>
<dbReference type="AlphaFoldDB" id="A4C8W8"/>
<protein>
    <recommendedName>
        <fullName evidence="3">SRPBCC family protein</fullName>
    </recommendedName>
</protein>
<dbReference type="eggNOG" id="COG3832">
    <property type="taxonomic scope" value="Bacteria"/>
</dbReference>
<dbReference type="HOGENOM" id="CLU_104147_1_0_6"/>
<reference evidence="1 2" key="1">
    <citation type="submission" date="2006-02" db="EMBL/GenBank/DDBJ databases">
        <authorList>
            <person name="Moran M.A."/>
            <person name="Kjelleberg S."/>
            <person name="Egan S."/>
            <person name="Saunders N."/>
            <person name="Thomas T."/>
            <person name="Ferriera S."/>
            <person name="Johnson J."/>
            <person name="Kravitz S."/>
            <person name="Halpern A."/>
            <person name="Remington K."/>
            <person name="Beeson K."/>
            <person name="Tran B."/>
            <person name="Rogers Y.-H."/>
            <person name="Friedman R."/>
            <person name="Venter J.C."/>
        </authorList>
    </citation>
    <scope>NUCLEOTIDE SEQUENCE [LARGE SCALE GENOMIC DNA]</scope>
    <source>
        <strain evidence="1 2">D2</strain>
    </source>
</reference>
<evidence type="ECO:0000313" key="1">
    <source>
        <dbReference type="EMBL" id="EAR29033.1"/>
    </source>
</evidence>
<evidence type="ECO:0000313" key="2">
    <source>
        <dbReference type="Proteomes" id="UP000006201"/>
    </source>
</evidence>
<evidence type="ECO:0008006" key="3">
    <source>
        <dbReference type="Google" id="ProtNLM"/>
    </source>
</evidence>
<name>A4C8W8_9GAMM</name>
<dbReference type="STRING" id="87626.PTD2_08314"/>
<dbReference type="Proteomes" id="UP000006201">
    <property type="component" value="Unassembled WGS sequence"/>
</dbReference>
<keyword evidence="2" id="KW-1185">Reference proteome</keyword>
<dbReference type="CDD" id="cd07818">
    <property type="entry name" value="SRPBCC_1"/>
    <property type="match status" value="1"/>
</dbReference>